<dbReference type="SUPFAM" id="SSF53850">
    <property type="entry name" value="Periplasmic binding protein-like II"/>
    <property type="match status" value="1"/>
</dbReference>
<dbReference type="InterPro" id="IPR011852">
    <property type="entry name" value="TRAP_TAXI"/>
</dbReference>
<dbReference type="Gene3D" id="3.40.190.10">
    <property type="entry name" value="Periplasmic binding protein-like II"/>
    <property type="match status" value="1"/>
</dbReference>
<gene>
    <name evidence="1" type="ORF">S03H2_66488</name>
</gene>
<protein>
    <submittedName>
        <fullName evidence="1">Uncharacterized protein</fullName>
    </submittedName>
</protein>
<reference evidence="1" key="1">
    <citation type="journal article" date="2014" name="Front. Microbiol.">
        <title>High frequency of phylogenetically diverse reductive dehalogenase-homologous genes in deep subseafloor sedimentary metagenomes.</title>
        <authorList>
            <person name="Kawai M."/>
            <person name="Futagami T."/>
            <person name="Toyoda A."/>
            <person name="Takaki Y."/>
            <person name="Nishi S."/>
            <person name="Hori S."/>
            <person name="Arai W."/>
            <person name="Tsubouchi T."/>
            <person name="Morono Y."/>
            <person name="Uchiyama I."/>
            <person name="Ito T."/>
            <person name="Fujiyama A."/>
            <person name="Inagaki F."/>
            <person name="Takami H."/>
        </authorList>
    </citation>
    <scope>NUCLEOTIDE SEQUENCE</scope>
    <source>
        <strain evidence="1">Expedition CK06-06</strain>
    </source>
</reference>
<sequence length="46" mass="5438">MYENQEFLINVHPITKYMVLEQALNGQPFPLHPGAEKYYREMGVIK</sequence>
<dbReference type="EMBL" id="BARU01043420">
    <property type="protein sequence ID" value="GAH81141.1"/>
    <property type="molecule type" value="Genomic_DNA"/>
</dbReference>
<name>X1IFG0_9ZZZZ</name>
<evidence type="ECO:0000313" key="1">
    <source>
        <dbReference type="EMBL" id="GAH81141.1"/>
    </source>
</evidence>
<comment type="caution">
    <text evidence="1">The sequence shown here is derived from an EMBL/GenBank/DDBJ whole genome shotgun (WGS) entry which is preliminary data.</text>
</comment>
<accession>X1IFG0</accession>
<dbReference type="Pfam" id="PF16868">
    <property type="entry name" value="NMT1_3"/>
    <property type="match status" value="1"/>
</dbReference>
<dbReference type="AlphaFoldDB" id="X1IFG0"/>
<proteinExistence type="predicted"/>
<organism evidence="1">
    <name type="scientific">marine sediment metagenome</name>
    <dbReference type="NCBI Taxonomy" id="412755"/>
    <lineage>
        <taxon>unclassified sequences</taxon>
        <taxon>metagenomes</taxon>
        <taxon>ecological metagenomes</taxon>
    </lineage>
</organism>